<keyword evidence="2" id="KW-0520">NAD</keyword>
<dbReference type="GO" id="GO:0030267">
    <property type="term" value="F:glyoxylate reductase (NADPH) activity"/>
    <property type="evidence" value="ECO:0007669"/>
    <property type="project" value="TreeGrafter"/>
</dbReference>
<keyword evidence="6" id="KW-1185">Reference proteome</keyword>
<dbReference type="AlphaFoldDB" id="A0A813CCV4"/>
<dbReference type="SUPFAM" id="SSF51735">
    <property type="entry name" value="NAD(P)-binding Rossmann-fold domains"/>
    <property type="match status" value="1"/>
</dbReference>
<dbReference type="GO" id="GO:0051287">
    <property type="term" value="F:NAD binding"/>
    <property type="evidence" value="ECO:0007669"/>
    <property type="project" value="InterPro"/>
</dbReference>
<keyword evidence="1" id="KW-0560">Oxidoreductase</keyword>
<organism evidence="5 6">
    <name type="scientific">Symbiodinium necroappetens</name>
    <dbReference type="NCBI Taxonomy" id="1628268"/>
    <lineage>
        <taxon>Eukaryota</taxon>
        <taxon>Sar</taxon>
        <taxon>Alveolata</taxon>
        <taxon>Dinophyceae</taxon>
        <taxon>Suessiales</taxon>
        <taxon>Symbiodiniaceae</taxon>
        <taxon>Symbiodinium</taxon>
    </lineage>
</organism>
<dbReference type="InterPro" id="IPR036291">
    <property type="entry name" value="NAD(P)-bd_dom_sf"/>
</dbReference>
<dbReference type="EMBL" id="CAJNJA010091029">
    <property type="protein sequence ID" value="CAE7940327.1"/>
    <property type="molecule type" value="Genomic_DNA"/>
</dbReference>
<feature type="non-terminal residue" evidence="5">
    <location>
        <position position="341"/>
    </location>
</feature>
<evidence type="ECO:0000256" key="2">
    <source>
        <dbReference type="ARBA" id="ARBA00023027"/>
    </source>
</evidence>
<dbReference type="PROSITE" id="PS00671">
    <property type="entry name" value="D_2_HYDROXYACID_DH_3"/>
    <property type="match status" value="1"/>
</dbReference>
<gene>
    <name evidence="5" type="primary">gyaR</name>
    <name evidence="5" type="ORF">SNEC2469_LOCUS33845</name>
</gene>
<dbReference type="SUPFAM" id="SSF52283">
    <property type="entry name" value="Formate/glycerate dehydrogenase catalytic domain-like"/>
    <property type="match status" value="1"/>
</dbReference>
<comment type="caution">
    <text evidence="5">The sequence shown here is derived from an EMBL/GenBank/DDBJ whole genome shotgun (WGS) entry which is preliminary data.</text>
</comment>
<dbReference type="PANTHER" id="PTHR10996:SF178">
    <property type="entry name" value="2-HYDROXYACID DEHYDROGENASE YGL185C-RELATED"/>
    <property type="match status" value="1"/>
</dbReference>
<dbReference type="PROSITE" id="PS00065">
    <property type="entry name" value="D_2_HYDROXYACID_DH_1"/>
    <property type="match status" value="1"/>
</dbReference>
<evidence type="ECO:0000256" key="3">
    <source>
        <dbReference type="SAM" id="MobiDB-lite"/>
    </source>
</evidence>
<evidence type="ECO:0000313" key="6">
    <source>
        <dbReference type="Proteomes" id="UP000601435"/>
    </source>
</evidence>
<feature type="region of interest" description="Disordered" evidence="3">
    <location>
        <begin position="1"/>
        <end position="62"/>
    </location>
</feature>
<dbReference type="PANTHER" id="PTHR10996">
    <property type="entry name" value="2-HYDROXYACID DEHYDROGENASE-RELATED"/>
    <property type="match status" value="1"/>
</dbReference>
<accession>A0A813CCV4</accession>
<dbReference type="InterPro" id="IPR050223">
    <property type="entry name" value="D-isomer_2-hydroxyacid_DH"/>
</dbReference>
<dbReference type="GO" id="GO:0016618">
    <property type="term" value="F:hydroxypyruvate reductase [NAD(P)H] activity"/>
    <property type="evidence" value="ECO:0007669"/>
    <property type="project" value="TreeGrafter"/>
</dbReference>
<dbReference type="Gene3D" id="3.40.50.720">
    <property type="entry name" value="NAD(P)-binding Rossmann-like Domain"/>
    <property type="match status" value="2"/>
</dbReference>
<sequence length="341" mass="36934">MQKPQSLAQRRLARTARHVQAPPVGPAAENPGSEKAPTAPPLPSKEGSGSSGSVRKPAEEEPGEPAVIAMLENPAEDALPRAAVVEIFARHDLKVVWANEDHAWHDCENATVLVTVKRRVDESMLATLPKLRLVAVAFTGYDHVDLEACRQRGVNVANVPGYSTDGAAELCFGLIFALLRHIPMAHQHVRSGKWSWPPGNELSGRRLGIVGTGQIGLRVAEIGKAFRVSNVIGYDPIRNDKFSAIGGEYVQSLATIFLHSDIIVIACALTAASKGMVNRRMLKLLRPDSILINCARGAIIDQKALTEMLKEGRFRAGLDVYEGLEGEELPPNHPLRSVPES</sequence>
<dbReference type="GO" id="GO:0005829">
    <property type="term" value="C:cytosol"/>
    <property type="evidence" value="ECO:0007669"/>
    <property type="project" value="TreeGrafter"/>
</dbReference>
<reference evidence="5" key="1">
    <citation type="submission" date="2021-02" db="EMBL/GenBank/DDBJ databases">
        <authorList>
            <person name="Dougan E. K."/>
            <person name="Rhodes N."/>
            <person name="Thang M."/>
            <person name="Chan C."/>
        </authorList>
    </citation>
    <scope>NUCLEOTIDE SEQUENCE</scope>
</reference>
<dbReference type="InterPro" id="IPR029752">
    <property type="entry name" value="D-isomer_DH_CS1"/>
</dbReference>
<evidence type="ECO:0000259" key="4">
    <source>
        <dbReference type="Pfam" id="PF02826"/>
    </source>
</evidence>
<dbReference type="InterPro" id="IPR029753">
    <property type="entry name" value="D-isomer_DH_CS"/>
</dbReference>
<evidence type="ECO:0000313" key="5">
    <source>
        <dbReference type="EMBL" id="CAE7940327.1"/>
    </source>
</evidence>
<proteinExistence type="predicted"/>
<evidence type="ECO:0000256" key="1">
    <source>
        <dbReference type="ARBA" id="ARBA00023002"/>
    </source>
</evidence>
<dbReference type="CDD" id="cd05198">
    <property type="entry name" value="formate_dh_like"/>
    <property type="match status" value="1"/>
</dbReference>
<feature type="domain" description="D-isomer specific 2-hydroxyacid dehydrogenase NAD-binding" evidence="4">
    <location>
        <begin position="172"/>
        <end position="339"/>
    </location>
</feature>
<dbReference type="Pfam" id="PF02826">
    <property type="entry name" value="2-Hacid_dh_C"/>
    <property type="match status" value="1"/>
</dbReference>
<dbReference type="Proteomes" id="UP000601435">
    <property type="component" value="Unassembled WGS sequence"/>
</dbReference>
<name>A0A813CCV4_9DINO</name>
<protein>
    <submittedName>
        <fullName evidence="5">GyaR protein</fullName>
    </submittedName>
</protein>
<dbReference type="OrthoDB" id="298012at2759"/>
<dbReference type="InterPro" id="IPR006140">
    <property type="entry name" value="D-isomer_DH_NAD-bd"/>
</dbReference>